<reference evidence="3 4" key="2">
    <citation type="submission" date="2019-01" db="EMBL/GenBank/DDBJ databases">
        <title>The decoding of complex shrimp genome reveals the adaptation for benthos swimmer, frequently molting mechanism and breeding impact on genome.</title>
        <authorList>
            <person name="Sun Y."/>
            <person name="Gao Y."/>
            <person name="Yu Y."/>
        </authorList>
    </citation>
    <scope>NUCLEOTIDE SEQUENCE [LARGE SCALE GENOMIC DNA]</scope>
    <source>
        <tissue evidence="3">Muscle</tissue>
    </source>
</reference>
<feature type="compositionally biased region" description="Basic and acidic residues" evidence="1">
    <location>
        <begin position="71"/>
        <end position="83"/>
    </location>
</feature>
<name>A0A3R7PZ92_PENVA</name>
<feature type="compositionally biased region" description="Basic and acidic residues" evidence="1">
    <location>
        <begin position="27"/>
        <end position="51"/>
    </location>
</feature>
<feature type="region of interest" description="Disordered" evidence="1">
    <location>
        <begin position="1"/>
        <end position="95"/>
    </location>
</feature>
<gene>
    <name evidence="3" type="ORF">C7M84_017859</name>
</gene>
<feature type="transmembrane region" description="Helical" evidence="2">
    <location>
        <begin position="201"/>
        <end position="220"/>
    </location>
</feature>
<sequence>MGRGWVTFLCPPPPHPPTPSLWPFKGGENEGGRRNRERMREGERVRERENGEGEGEGGENESRRRGRRKKGENESREKKDQGDGTRGQGRPPKTTLIDHLSDTFHIYEHEIHTGLSGSGYMCNAATAARGSRVQIALDLLPTLVYDFESYIHSFSSLFPFSSSCLYHFLLLLFRLYFISSVSLFFLPLLLSPLFSPLFHLLSPYFISLYLLFIASLYLLLLSPLPYFLSLGLLSISSPSISSFAASSLFFFPSVSSLFHLPLSLPLLHPPYFIFPLLFICISYLPPLLSPPYFIPFVSPILSPSISFFCRLFLSSLVYPPSLLSLPDSISLCLLLRSFPCLLLCSFCRVLHLHHFFTELYITSPNFLACLYSSLRLPRD</sequence>
<evidence type="ECO:0000313" key="3">
    <source>
        <dbReference type="EMBL" id="ROT64217.1"/>
    </source>
</evidence>
<evidence type="ECO:0000256" key="1">
    <source>
        <dbReference type="SAM" id="MobiDB-lite"/>
    </source>
</evidence>
<keyword evidence="2" id="KW-0472">Membrane</keyword>
<dbReference type="AlphaFoldDB" id="A0A3R7PZ92"/>
<feature type="transmembrane region" description="Helical" evidence="2">
    <location>
        <begin position="165"/>
        <end position="189"/>
    </location>
</feature>
<feature type="transmembrane region" description="Helical" evidence="2">
    <location>
        <begin position="328"/>
        <end position="350"/>
    </location>
</feature>
<feature type="transmembrane region" description="Helical" evidence="2">
    <location>
        <begin position="300"/>
        <end position="322"/>
    </location>
</feature>
<keyword evidence="2" id="KW-1133">Transmembrane helix</keyword>
<dbReference type="Proteomes" id="UP000283509">
    <property type="component" value="Unassembled WGS sequence"/>
</dbReference>
<accession>A0A3R7PZ92</accession>
<dbReference type="EMBL" id="QCYY01003297">
    <property type="protein sequence ID" value="ROT64217.1"/>
    <property type="molecule type" value="Genomic_DNA"/>
</dbReference>
<feature type="transmembrane region" description="Helical" evidence="2">
    <location>
        <begin position="227"/>
        <end position="251"/>
    </location>
</feature>
<evidence type="ECO:0000313" key="4">
    <source>
        <dbReference type="Proteomes" id="UP000283509"/>
    </source>
</evidence>
<comment type="caution">
    <text evidence="3">The sequence shown here is derived from an EMBL/GenBank/DDBJ whole genome shotgun (WGS) entry which is preliminary data.</text>
</comment>
<keyword evidence="2" id="KW-0812">Transmembrane</keyword>
<reference evidence="3 4" key="1">
    <citation type="submission" date="2018-04" db="EMBL/GenBank/DDBJ databases">
        <authorList>
            <person name="Zhang X."/>
            <person name="Yuan J."/>
            <person name="Li F."/>
            <person name="Xiang J."/>
        </authorList>
    </citation>
    <scope>NUCLEOTIDE SEQUENCE [LARGE SCALE GENOMIC DNA]</scope>
    <source>
        <tissue evidence="3">Muscle</tissue>
    </source>
</reference>
<protein>
    <submittedName>
        <fullName evidence="3">Uncharacterized protein</fullName>
    </submittedName>
</protein>
<evidence type="ECO:0000256" key="2">
    <source>
        <dbReference type="SAM" id="Phobius"/>
    </source>
</evidence>
<organism evidence="3 4">
    <name type="scientific">Penaeus vannamei</name>
    <name type="common">Whiteleg shrimp</name>
    <name type="synonym">Litopenaeus vannamei</name>
    <dbReference type="NCBI Taxonomy" id="6689"/>
    <lineage>
        <taxon>Eukaryota</taxon>
        <taxon>Metazoa</taxon>
        <taxon>Ecdysozoa</taxon>
        <taxon>Arthropoda</taxon>
        <taxon>Crustacea</taxon>
        <taxon>Multicrustacea</taxon>
        <taxon>Malacostraca</taxon>
        <taxon>Eumalacostraca</taxon>
        <taxon>Eucarida</taxon>
        <taxon>Decapoda</taxon>
        <taxon>Dendrobranchiata</taxon>
        <taxon>Penaeoidea</taxon>
        <taxon>Penaeidae</taxon>
        <taxon>Penaeus</taxon>
    </lineage>
</organism>
<proteinExistence type="predicted"/>
<feature type="compositionally biased region" description="Pro residues" evidence="1">
    <location>
        <begin position="10"/>
        <end position="20"/>
    </location>
</feature>
<keyword evidence="4" id="KW-1185">Reference proteome</keyword>
<feature type="transmembrane region" description="Helical" evidence="2">
    <location>
        <begin position="271"/>
        <end position="288"/>
    </location>
</feature>